<dbReference type="InterPro" id="IPR027954">
    <property type="entry name" value="Transcobalamin-like_C"/>
</dbReference>
<dbReference type="Proteomes" id="UP000887567">
    <property type="component" value="Unplaced"/>
</dbReference>
<dbReference type="GeneID" id="110252343"/>
<dbReference type="RefSeq" id="XP_020914810.1">
    <property type="nucleotide sequence ID" value="XM_021059151.2"/>
</dbReference>
<evidence type="ECO:0000256" key="6">
    <source>
        <dbReference type="SAM" id="SignalP"/>
    </source>
</evidence>
<dbReference type="InterPro" id="IPR051588">
    <property type="entry name" value="Cobalamin_Transport"/>
</dbReference>
<dbReference type="AlphaFoldDB" id="A0A913Y435"/>
<dbReference type="Pfam" id="PF14478">
    <property type="entry name" value="DUF4430"/>
    <property type="match status" value="1"/>
</dbReference>
<feature type="disulfide bond" evidence="5">
    <location>
        <begin position="142"/>
        <end position="184"/>
    </location>
</feature>
<keyword evidence="3 6" id="KW-0732">Signal</keyword>
<proteinExistence type="predicted"/>
<feature type="domain" description="Transcobalamin-like C-terminal" evidence="7">
    <location>
        <begin position="387"/>
        <end position="439"/>
    </location>
</feature>
<feature type="binding site" evidence="4">
    <location>
        <position position="173"/>
    </location>
    <ligand>
        <name>cyanocob(III)alamin</name>
        <dbReference type="ChEBI" id="CHEBI:17439"/>
    </ligand>
</feature>
<name>A0A913Y435_EXADI</name>
<evidence type="ECO:0000256" key="2">
    <source>
        <dbReference type="ARBA" id="ARBA00022525"/>
    </source>
</evidence>
<protein>
    <recommendedName>
        <fullName evidence="7">Transcobalamin-like C-terminal domain-containing protein</fullName>
    </recommendedName>
</protein>
<evidence type="ECO:0000313" key="8">
    <source>
        <dbReference type="EnsemblMetazoa" id="XP_020914810.1"/>
    </source>
</evidence>
<dbReference type="GO" id="GO:0031419">
    <property type="term" value="F:cobalamin binding"/>
    <property type="evidence" value="ECO:0007669"/>
    <property type="project" value="InterPro"/>
</dbReference>
<feature type="binding site" evidence="4">
    <location>
        <begin position="129"/>
        <end position="133"/>
    </location>
    <ligand>
        <name>cyanocob(III)alamin</name>
        <dbReference type="ChEBI" id="CHEBI:17439"/>
    </ligand>
</feature>
<evidence type="ECO:0000259" key="7">
    <source>
        <dbReference type="Pfam" id="PF14478"/>
    </source>
</evidence>
<keyword evidence="9" id="KW-1185">Reference proteome</keyword>
<dbReference type="GO" id="GO:0015889">
    <property type="term" value="P:cobalamin transport"/>
    <property type="evidence" value="ECO:0007669"/>
    <property type="project" value="InterPro"/>
</dbReference>
<dbReference type="SUPFAM" id="SSF48239">
    <property type="entry name" value="Terpenoid cyclases/Protein prenyltransferases"/>
    <property type="match status" value="1"/>
</dbReference>
<feature type="signal peptide" evidence="6">
    <location>
        <begin position="1"/>
        <end position="20"/>
    </location>
</feature>
<dbReference type="PANTHER" id="PTHR10559:SF18">
    <property type="entry name" value="TRANSCOBALAMIN II"/>
    <property type="match status" value="1"/>
</dbReference>
<evidence type="ECO:0000256" key="3">
    <source>
        <dbReference type="ARBA" id="ARBA00022729"/>
    </source>
</evidence>
<comment type="subcellular location">
    <subcellularLocation>
        <location evidence="1">Secreted</location>
    </subcellularLocation>
</comment>
<dbReference type="PANTHER" id="PTHR10559">
    <property type="entry name" value="TRANSCOBALAMIN-1/GASTRIC INTRINSIC FACTOR"/>
    <property type="match status" value="1"/>
</dbReference>
<evidence type="ECO:0000313" key="9">
    <source>
        <dbReference type="Proteomes" id="UP000887567"/>
    </source>
</evidence>
<dbReference type="InterPro" id="IPR008930">
    <property type="entry name" value="Terpenoid_cyclase/PrenylTrfase"/>
</dbReference>
<keyword evidence="5" id="KW-1015">Disulfide bond</keyword>
<keyword evidence="2" id="KW-0964">Secreted</keyword>
<dbReference type="GO" id="GO:0005576">
    <property type="term" value="C:extracellular region"/>
    <property type="evidence" value="ECO:0007669"/>
    <property type="project" value="UniProtKB-SubCell"/>
</dbReference>
<dbReference type="Gene3D" id="2.170.130.30">
    <property type="match status" value="1"/>
</dbReference>
<feature type="chain" id="PRO_5037433112" description="Transcobalamin-like C-terminal domain-containing protein" evidence="6">
    <location>
        <begin position="21"/>
        <end position="442"/>
    </location>
</feature>
<evidence type="ECO:0000256" key="1">
    <source>
        <dbReference type="ARBA" id="ARBA00004613"/>
    </source>
</evidence>
<keyword evidence="4" id="KW-0170">Cobalt</keyword>
<dbReference type="Gene3D" id="1.50.10.20">
    <property type="match status" value="1"/>
</dbReference>
<accession>A0A913Y435</accession>
<sequence length="442" mass="49959">MEFRLFLVFLVVVVLPPSYGLDECEEGTALKQELNEAASKAAKWLTQFLEKNKAKDDFHIDSAAFHSLRLAGFHPRHDTFSLGKLSQEDGGRLGLHVNRIVASCQKPSRRNIKLLRHCTETSAVKCGLTHSFQYLTALLALCNSGHSFDGSVKNSAFKRTEQIINHYSKKSLDTLAMAMITRSCMIRRICGSQKDDTCANEMGNKTVQLLLRRQNRVDGSFGGNGITTALVVQALLAYKVPSKQWQCSKVMRYLLKQQRPDGSFGGLMATIQILPVMNGSTLSDHHRIKESCNRTEQNNTGIDNKVDTNKIKKTNDAKKPINDVAMKKNITVKLVVNVTGKFECHYDVKVRNGSSAHDVLLSPEKNYTSCCNNDLCDREVTFRAVYTRYGPYLQAILRYEENKQRKLYWRMYTDDGTLATVGVDSYFPRNATRLIFKFETIE</sequence>
<evidence type="ECO:0000256" key="5">
    <source>
        <dbReference type="PIRSR" id="PIRSR602157-2"/>
    </source>
</evidence>
<evidence type="ECO:0000256" key="4">
    <source>
        <dbReference type="PIRSR" id="PIRSR602157-1"/>
    </source>
</evidence>
<reference evidence="8" key="1">
    <citation type="submission" date="2022-11" db="UniProtKB">
        <authorList>
            <consortium name="EnsemblMetazoa"/>
        </authorList>
    </citation>
    <scope>IDENTIFICATION</scope>
</reference>
<dbReference type="EnsemblMetazoa" id="XM_021059151.2">
    <property type="protein sequence ID" value="XP_020914810.1"/>
    <property type="gene ID" value="LOC110252343"/>
</dbReference>
<dbReference type="OrthoDB" id="5950489at2759"/>
<dbReference type="KEGG" id="epa:110252343"/>
<dbReference type="Pfam" id="PF01122">
    <property type="entry name" value="Cobalamin_bind"/>
    <property type="match status" value="1"/>
</dbReference>
<feature type="binding site" evidence="4">
    <location>
        <begin position="392"/>
        <end position="393"/>
    </location>
    <ligand>
        <name>cyanocob(III)alamin</name>
        <dbReference type="ChEBI" id="CHEBI:17439"/>
    </ligand>
</feature>
<feature type="binding site" evidence="4">
    <location>
        <position position="224"/>
    </location>
    <ligand>
        <name>cyanocob(III)alamin</name>
        <dbReference type="ChEBI" id="CHEBI:17439"/>
    </ligand>
</feature>
<dbReference type="InterPro" id="IPR002157">
    <property type="entry name" value="Cbl-bd_prot"/>
</dbReference>
<organism evidence="8 9">
    <name type="scientific">Exaiptasia diaphana</name>
    <name type="common">Tropical sea anemone</name>
    <name type="synonym">Aiptasia pulchella</name>
    <dbReference type="NCBI Taxonomy" id="2652724"/>
    <lineage>
        <taxon>Eukaryota</taxon>
        <taxon>Metazoa</taxon>
        <taxon>Cnidaria</taxon>
        <taxon>Anthozoa</taxon>
        <taxon>Hexacorallia</taxon>
        <taxon>Actiniaria</taxon>
        <taxon>Aiptasiidae</taxon>
        <taxon>Exaiptasia</taxon>
    </lineage>
</organism>
<feature type="binding site" evidence="4">
    <location>
        <position position="272"/>
    </location>
    <ligand>
        <name>cyanocob(III)alamin</name>
        <dbReference type="ChEBI" id="CHEBI:17439"/>
    </ligand>
</feature>